<dbReference type="AlphaFoldDB" id="A0A1E5D4U0"/>
<dbReference type="EMBL" id="AJYW02000043">
    <property type="protein sequence ID" value="OEE78592.1"/>
    <property type="molecule type" value="Genomic_DNA"/>
</dbReference>
<gene>
    <name evidence="1" type="ORF">A130_13050</name>
</gene>
<proteinExistence type="predicted"/>
<keyword evidence="2" id="KW-1185">Reference proteome</keyword>
<organism evidence="1 2">
    <name type="scientific">Vibrio genomosp. F6 str. FF-238</name>
    <dbReference type="NCBI Taxonomy" id="1191298"/>
    <lineage>
        <taxon>Bacteria</taxon>
        <taxon>Pseudomonadati</taxon>
        <taxon>Pseudomonadota</taxon>
        <taxon>Gammaproteobacteria</taxon>
        <taxon>Vibrionales</taxon>
        <taxon>Vibrionaceae</taxon>
        <taxon>Vibrio</taxon>
    </lineage>
</organism>
<reference evidence="1 2" key="1">
    <citation type="journal article" date="2012" name="Science">
        <title>Ecological populations of bacteria act as socially cohesive units of antibiotic production and resistance.</title>
        <authorList>
            <person name="Cordero O.X."/>
            <person name="Wildschutte H."/>
            <person name="Kirkup B."/>
            <person name="Proehl S."/>
            <person name="Ngo L."/>
            <person name="Hussain F."/>
            <person name="Le Roux F."/>
            <person name="Mincer T."/>
            <person name="Polz M.F."/>
        </authorList>
    </citation>
    <scope>NUCLEOTIDE SEQUENCE [LARGE SCALE GENOMIC DNA]</scope>
    <source>
        <strain evidence="1 2">FF-238</strain>
    </source>
</reference>
<protein>
    <submittedName>
        <fullName evidence="1">Uncharacterized protein</fullName>
    </submittedName>
</protein>
<comment type="caution">
    <text evidence="1">The sequence shown here is derived from an EMBL/GenBank/DDBJ whole genome shotgun (WGS) entry which is preliminary data.</text>
</comment>
<evidence type="ECO:0000313" key="2">
    <source>
        <dbReference type="Proteomes" id="UP000094165"/>
    </source>
</evidence>
<evidence type="ECO:0000313" key="1">
    <source>
        <dbReference type="EMBL" id="OEE78592.1"/>
    </source>
</evidence>
<sequence>MKFVNAFDTGGANLGESHTKSMGDGLVDIRAKAQEGSGRGCFVIWMVNVNVGGTKRFDRIYKG</sequence>
<dbReference type="Proteomes" id="UP000094165">
    <property type="component" value="Unassembled WGS sequence"/>
</dbReference>
<accession>A0A1E5D4U0</accession>
<name>A0A1E5D4U0_9VIBR</name>